<reference evidence="5 6" key="1">
    <citation type="submission" date="2024-04" db="EMBL/GenBank/DDBJ databases">
        <title>The reference genome of an endangered Asteraceae, Deinandra increscens subsp. villosa, native to the Central Coast of California.</title>
        <authorList>
            <person name="Guilliams M."/>
            <person name="Hasenstab-Lehman K."/>
            <person name="Meyer R."/>
            <person name="Mcevoy S."/>
        </authorList>
    </citation>
    <scope>NUCLEOTIDE SEQUENCE [LARGE SCALE GENOMIC DNA]</scope>
    <source>
        <tissue evidence="5">Leaf</tissue>
    </source>
</reference>
<dbReference type="PROSITE" id="PS50102">
    <property type="entry name" value="RRM"/>
    <property type="match status" value="1"/>
</dbReference>
<keyword evidence="6" id="KW-1185">Reference proteome</keyword>
<feature type="domain" description="RRM" evidence="4">
    <location>
        <begin position="39"/>
        <end position="117"/>
    </location>
</feature>
<dbReference type="InterPro" id="IPR051183">
    <property type="entry name" value="U1_U11-U12_snRNP_70-35kDa"/>
</dbReference>
<gene>
    <name evidence="5" type="ORF">SSX86_023490</name>
</gene>
<dbReference type="PANTHER" id="PTHR13952:SF19">
    <property type="entry name" value="GLYCINE-RICH RNA-BINDING PROTEIN 4, MITOCHONDRIAL ISOFORM X1"/>
    <property type="match status" value="1"/>
</dbReference>
<dbReference type="InterPro" id="IPR000504">
    <property type="entry name" value="RRM_dom"/>
</dbReference>
<comment type="subcellular location">
    <subcellularLocation>
        <location evidence="1">Nucleus</location>
    </subcellularLocation>
</comment>
<name>A0AAP0GPY1_9ASTR</name>
<comment type="caution">
    <text evidence="5">The sequence shown here is derived from an EMBL/GenBank/DDBJ whole genome shotgun (WGS) entry which is preliminary data.</text>
</comment>
<dbReference type="InterPro" id="IPR012677">
    <property type="entry name" value="Nucleotide-bd_a/b_plait_sf"/>
</dbReference>
<proteinExistence type="predicted"/>
<evidence type="ECO:0000313" key="6">
    <source>
        <dbReference type="Proteomes" id="UP001408789"/>
    </source>
</evidence>
<dbReference type="GO" id="GO:0071011">
    <property type="term" value="C:precatalytic spliceosome"/>
    <property type="evidence" value="ECO:0007669"/>
    <property type="project" value="TreeGrafter"/>
</dbReference>
<dbReference type="EMBL" id="JBCNJP010000023">
    <property type="protein sequence ID" value="KAK9058648.1"/>
    <property type="molecule type" value="Genomic_DNA"/>
</dbReference>
<dbReference type="GO" id="GO:0003729">
    <property type="term" value="F:mRNA binding"/>
    <property type="evidence" value="ECO:0007669"/>
    <property type="project" value="TreeGrafter"/>
</dbReference>
<dbReference type="Pfam" id="PF00076">
    <property type="entry name" value="RRM_1"/>
    <property type="match status" value="1"/>
</dbReference>
<evidence type="ECO:0000256" key="3">
    <source>
        <dbReference type="PROSITE-ProRule" id="PRU00176"/>
    </source>
</evidence>
<dbReference type="SUPFAM" id="SSF54928">
    <property type="entry name" value="RNA-binding domain, RBD"/>
    <property type="match status" value="1"/>
</dbReference>
<accession>A0AAP0GPY1</accession>
<dbReference type="GO" id="GO:0071004">
    <property type="term" value="C:U2-type prespliceosome"/>
    <property type="evidence" value="ECO:0007669"/>
    <property type="project" value="TreeGrafter"/>
</dbReference>
<protein>
    <recommendedName>
        <fullName evidence="4">RRM domain-containing protein</fullName>
    </recommendedName>
</protein>
<evidence type="ECO:0000259" key="4">
    <source>
        <dbReference type="PROSITE" id="PS50102"/>
    </source>
</evidence>
<dbReference type="GO" id="GO:0005685">
    <property type="term" value="C:U1 snRNP"/>
    <property type="evidence" value="ECO:0007669"/>
    <property type="project" value="TreeGrafter"/>
</dbReference>
<sequence>MATTGWFRPPIGRTSLPNRSITRQSLKLRACFIEYPLASKIIVRNLSYTTSESCLKEEFSNFGQIAEVKLVKDETSRKSKGYAFVQYTNQDDAMSALEAMDRKYLDGRVVFVELARPIDKRSAYPKTSGPPQGSPYSDQEQAHNCWFYIFVLQGRGIYNMSHGIGKKE</sequence>
<dbReference type="Proteomes" id="UP001408789">
    <property type="component" value="Unassembled WGS sequence"/>
</dbReference>
<keyword evidence="3" id="KW-0694">RNA-binding</keyword>
<dbReference type="GO" id="GO:0000398">
    <property type="term" value="P:mRNA splicing, via spliceosome"/>
    <property type="evidence" value="ECO:0007669"/>
    <property type="project" value="TreeGrafter"/>
</dbReference>
<keyword evidence="2" id="KW-0539">Nucleus</keyword>
<dbReference type="InterPro" id="IPR035979">
    <property type="entry name" value="RBD_domain_sf"/>
</dbReference>
<dbReference type="Gene3D" id="3.30.70.330">
    <property type="match status" value="1"/>
</dbReference>
<dbReference type="AlphaFoldDB" id="A0AAP0GPY1"/>
<evidence type="ECO:0000256" key="1">
    <source>
        <dbReference type="ARBA" id="ARBA00004123"/>
    </source>
</evidence>
<organism evidence="5 6">
    <name type="scientific">Deinandra increscens subsp. villosa</name>
    <dbReference type="NCBI Taxonomy" id="3103831"/>
    <lineage>
        <taxon>Eukaryota</taxon>
        <taxon>Viridiplantae</taxon>
        <taxon>Streptophyta</taxon>
        <taxon>Embryophyta</taxon>
        <taxon>Tracheophyta</taxon>
        <taxon>Spermatophyta</taxon>
        <taxon>Magnoliopsida</taxon>
        <taxon>eudicotyledons</taxon>
        <taxon>Gunneridae</taxon>
        <taxon>Pentapetalae</taxon>
        <taxon>asterids</taxon>
        <taxon>campanulids</taxon>
        <taxon>Asterales</taxon>
        <taxon>Asteraceae</taxon>
        <taxon>Asteroideae</taxon>
        <taxon>Heliantheae alliance</taxon>
        <taxon>Madieae</taxon>
        <taxon>Madiinae</taxon>
        <taxon>Deinandra</taxon>
    </lineage>
</organism>
<dbReference type="SMART" id="SM00360">
    <property type="entry name" value="RRM"/>
    <property type="match status" value="1"/>
</dbReference>
<evidence type="ECO:0000313" key="5">
    <source>
        <dbReference type="EMBL" id="KAK9058648.1"/>
    </source>
</evidence>
<dbReference type="GO" id="GO:0030619">
    <property type="term" value="F:U1 snRNA binding"/>
    <property type="evidence" value="ECO:0007669"/>
    <property type="project" value="TreeGrafter"/>
</dbReference>
<evidence type="ECO:0000256" key="2">
    <source>
        <dbReference type="ARBA" id="ARBA00023242"/>
    </source>
</evidence>
<dbReference type="PANTHER" id="PTHR13952">
    <property type="entry name" value="U1 SMALL NUCLEAR RIBONUCLEOPROTEIN 70 KD"/>
    <property type="match status" value="1"/>
</dbReference>